<feature type="transmembrane region" description="Helical" evidence="1">
    <location>
        <begin position="12"/>
        <end position="33"/>
    </location>
</feature>
<sequence length="84" mass="10302">MTSNIQYLLAKLFCWLFFFKSHLLAKLFCWLFFKITKQPNKMIRLKTVQNLLQRSVELMLKKYSLKYNRFLPDTLKCSGLKWFR</sequence>
<keyword evidence="1" id="KW-1133">Transmembrane helix</keyword>
<protein>
    <submittedName>
        <fullName evidence="2">Putative secreted protein ovary overexpressed</fullName>
    </submittedName>
</protein>
<evidence type="ECO:0000256" key="1">
    <source>
        <dbReference type="SAM" id="Phobius"/>
    </source>
</evidence>
<proteinExistence type="predicted"/>
<organism evidence="2">
    <name type="scientific">Rhipicephalus microplus</name>
    <name type="common">Cattle tick</name>
    <name type="synonym">Boophilus microplus</name>
    <dbReference type="NCBI Taxonomy" id="6941"/>
    <lineage>
        <taxon>Eukaryota</taxon>
        <taxon>Metazoa</taxon>
        <taxon>Ecdysozoa</taxon>
        <taxon>Arthropoda</taxon>
        <taxon>Chelicerata</taxon>
        <taxon>Arachnida</taxon>
        <taxon>Acari</taxon>
        <taxon>Parasitiformes</taxon>
        <taxon>Ixodida</taxon>
        <taxon>Ixodoidea</taxon>
        <taxon>Ixodidae</taxon>
        <taxon>Rhipicephalinae</taxon>
        <taxon>Rhipicephalus</taxon>
        <taxon>Boophilus</taxon>
    </lineage>
</organism>
<reference evidence="2" key="1">
    <citation type="submission" date="2019-09" db="EMBL/GenBank/DDBJ databases">
        <title>Organ-specific transcriptomic study of the physiology of the cattle tick, Rhipicephalus microplus.</title>
        <authorList>
            <person name="Tirloni L."/>
            <person name="Braz G."/>
            <person name="Gandara A.C.P."/>
            <person name="Sabadin G.A."/>
            <person name="da Silva R.M."/>
            <person name="Guizzo M.G."/>
            <person name="Machado J.A."/>
            <person name="Costa E.P."/>
            <person name="Gomes H.F."/>
            <person name="Moraes J."/>
            <person name="Mota M.B.S."/>
            <person name="Mesquita R.D."/>
            <person name="Alvarenga P.H."/>
            <person name="Alves F."/>
            <person name="Seixas A."/>
            <person name="da Fonseca R.N."/>
            <person name="Fogaca A."/>
            <person name="Logullo C."/>
            <person name="Tanaka A."/>
            <person name="Daffre S."/>
            <person name="Termignoni C."/>
            <person name="Vaz I.S.Jr."/>
            <person name="Oliveira P.L."/>
            <person name="Ribeiro J.M."/>
        </authorList>
    </citation>
    <scope>NUCLEOTIDE SEQUENCE</scope>
    <source>
        <strain evidence="2">Porto Alegre</strain>
    </source>
</reference>
<accession>A0A6M2DDB6</accession>
<keyword evidence="1" id="KW-0472">Membrane</keyword>
<dbReference type="EMBL" id="GHWJ01010431">
    <property type="protein sequence ID" value="NOV43168.1"/>
    <property type="molecule type" value="Transcribed_RNA"/>
</dbReference>
<name>A0A6M2DDB6_RHIMP</name>
<dbReference type="AlphaFoldDB" id="A0A6M2DDB6"/>
<evidence type="ECO:0000313" key="2">
    <source>
        <dbReference type="EMBL" id="NOV43168.1"/>
    </source>
</evidence>
<keyword evidence="1" id="KW-0812">Transmembrane</keyword>